<dbReference type="Pfam" id="PF09346">
    <property type="entry name" value="SMI1_KNR4"/>
    <property type="match status" value="1"/>
</dbReference>
<sequence length="168" mass="19016">MRKHFKGFWLPFDQYTNPISVTDEMIAQAEQTLNFKLPRSYIELIKTKNGGIPVNSCFPTMVPTSWAENHIEIEKIRGLGGDEGIDSEDVRSTDKDWGYPIHLGFVICDCPSAGHDAVMLDYSQCGKNGEPRVIHVDVENPDHPKITILSKDFKTFINGLVNCKKFEE</sequence>
<evidence type="ECO:0000313" key="2">
    <source>
        <dbReference type="EMBL" id="SMP35867.1"/>
    </source>
</evidence>
<reference evidence="2" key="1">
    <citation type="submission" date="2017-05" db="EMBL/GenBank/DDBJ databases">
        <authorList>
            <person name="Varghese N."/>
            <person name="Submissions S."/>
        </authorList>
    </citation>
    <scope>NUCLEOTIDE SEQUENCE</scope>
    <source>
        <strain evidence="2">DSM 45262</strain>
    </source>
</reference>
<accession>A0AA45WT01</accession>
<dbReference type="InterPro" id="IPR037883">
    <property type="entry name" value="Knr4/Smi1-like_sf"/>
</dbReference>
<dbReference type="SMART" id="SM00860">
    <property type="entry name" value="SMI1_KNR4"/>
    <property type="match status" value="1"/>
</dbReference>
<dbReference type="AlphaFoldDB" id="A0AA45WT01"/>
<proteinExistence type="predicted"/>
<protein>
    <submittedName>
        <fullName evidence="2">SMI1-KNR4 cell-wall</fullName>
    </submittedName>
</protein>
<dbReference type="Gene3D" id="3.40.1580.10">
    <property type="entry name" value="SMI1/KNR4-like"/>
    <property type="match status" value="1"/>
</dbReference>
<dbReference type="SUPFAM" id="SSF160631">
    <property type="entry name" value="SMI1/KNR4-like"/>
    <property type="match status" value="1"/>
</dbReference>
<dbReference type="InterPro" id="IPR018958">
    <property type="entry name" value="Knr4/Smi1-like_dom"/>
</dbReference>
<evidence type="ECO:0000313" key="3">
    <source>
        <dbReference type="Proteomes" id="UP001157946"/>
    </source>
</evidence>
<keyword evidence="3" id="KW-1185">Reference proteome</keyword>
<organism evidence="2 3">
    <name type="scientific">Laceyella tengchongensis</name>
    <dbReference type="NCBI Taxonomy" id="574699"/>
    <lineage>
        <taxon>Bacteria</taxon>
        <taxon>Bacillati</taxon>
        <taxon>Bacillota</taxon>
        <taxon>Bacilli</taxon>
        <taxon>Bacillales</taxon>
        <taxon>Thermoactinomycetaceae</taxon>
        <taxon>Laceyella</taxon>
    </lineage>
</organism>
<name>A0AA45WT01_9BACL</name>
<dbReference type="Proteomes" id="UP001157946">
    <property type="component" value="Unassembled WGS sequence"/>
</dbReference>
<gene>
    <name evidence="2" type="ORF">SAMN06265361_1145</name>
</gene>
<evidence type="ECO:0000259" key="1">
    <source>
        <dbReference type="SMART" id="SM00860"/>
    </source>
</evidence>
<feature type="domain" description="Knr4/Smi1-like" evidence="1">
    <location>
        <begin position="20"/>
        <end position="159"/>
    </location>
</feature>
<dbReference type="RefSeq" id="WP_102992692.1">
    <property type="nucleotide sequence ID" value="NZ_FXTU01000014.1"/>
</dbReference>
<dbReference type="EMBL" id="FXTU01000014">
    <property type="protein sequence ID" value="SMP35867.1"/>
    <property type="molecule type" value="Genomic_DNA"/>
</dbReference>
<comment type="caution">
    <text evidence="2">The sequence shown here is derived from an EMBL/GenBank/DDBJ whole genome shotgun (WGS) entry which is preliminary data.</text>
</comment>